<keyword evidence="1" id="KW-0472">Membrane</keyword>
<dbReference type="RefSeq" id="WP_248156774.1">
    <property type="nucleotide sequence ID" value="NZ_JAKZAJ010000002.1"/>
</dbReference>
<evidence type="ECO:0000259" key="2">
    <source>
        <dbReference type="PROSITE" id="PS50883"/>
    </source>
</evidence>
<dbReference type="SMART" id="SM00304">
    <property type="entry name" value="HAMP"/>
    <property type="match status" value="1"/>
</dbReference>
<comment type="caution">
    <text evidence="5">The sequence shown here is derived from an EMBL/GenBank/DDBJ whole genome shotgun (WGS) entry which is preliminary data.</text>
</comment>
<dbReference type="SMART" id="SM00267">
    <property type="entry name" value="GGDEF"/>
    <property type="match status" value="1"/>
</dbReference>
<dbReference type="EMBL" id="JBHSNL010000006">
    <property type="protein sequence ID" value="MFC5546379.1"/>
    <property type="molecule type" value="Genomic_DNA"/>
</dbReference>
<dbReference type="Proteomes" id="UP001596055">
    <property type="component" value="Unassembled WGS sequence"/>
</dbReference>
<feature type="domain" description="EAL" evidence="2">
    <location>
        <begin position="513"/>
        <end position="766"/>
    </location>
</feature>
<dbReference type="NCBIfam" id="TIGR00254">
    <property type="entry name" value="GGDEF"/>
    <property type="match status" value="1"/>
</dbReference>
<dbReference type="SMART" id="SM00052">
    <property type="entry name" value="EAL"/>
    <property type="match status" value="1"/>
</dbReference>
<evidence type="ECO:0000313" key="6">
    <source>
        <dbReference type="Proteomes" id="UP001596055"/>
    </source>
</evidence>
<dbReference type="SUPFAM" id="SSF55073">
    <property type="entry name" value="Nucleotide cyclase"/>
    <property type="match status" value="1"/>
</dbReference>
<dbReference type="PROSITE" id="PS50885">
    <property type="entry name" value="HAMP"/>
    <property type="match status" value="1"/>
</dbReference>
<protein>
    <submittedName>
        <fullName evidence="5">Bifunctional diguanylate cyclase/phosphodiesterase</fullName>
    </submittedName>
</protein>
<dbReference type="InterPro" id="IPR000160">
    <property type="entry name" value="GGDEF_dom"/>
</dbReference>
<dbReference type="SUPFAM" id="SSF141868">
    <property type="entry name" value="EAL domain-like"/>
    <property type="match status" value="1"/>
</dbReference>
<dbReference type="InterPro" id="IPR043128">
    <property type="entry name" value="Rev_trsase/Diguanyl_cyclase"/>
</dbReference>
<evidence type="ECO:0000259" key="4">
    <source>
        <dbReference type="PROSITE" id="PS50887"/>
    </source>
</evidence>
<dbReference type="Gene3D" id="3.30.70.270">
    <property type="match status" value="1"/>
</dbReference>
<feature type="transmembrane region" description="Helical" evidence="1">
    <location>
        <begin position="12"/>
        <end position="37"/>
    </location>
</feature>
<dbReference type="PANTHER" id="PTHR33121:SF71">
    <property type="entry name" value="OXYGEN SENSOR PROTEIN DOSP"/>
    <property type="match status" value="1"/>
</dbReference>
<dbReference type="InterPro" id="IPR029787">
    <property type="entry name" value="Nucleotide_cyclase"/>
</dbReference>
<dbReference type="PROSITE" id="PS50887">
    <property type="entry name" value="GGDEF"/>
    <property type="match status" value="1"/>
</dbReference>
<organism evidence="5 6">
    <name type="scientific">Marinobacter koreensis</name>
    <dbReference type="NCBI Taxonomy" id="335974"/>
    <lineage>
        <taxon>Bacteria</taxon>
        <taxon>Pseudomonadati</taxon>
        <taxon>Pseudomonadota</taxon>
        <taxon>Gammaproteobacteria</taxon>
        <taxon>Pseudomonadales</taxon>
        <taxon>Marinobacteraceae</taxon>
        <taxon>Marinobacter</taxon>
    </lineage>
</organism>
<evidence type="ECO:0000259" key="3">
    <source>
        <dbReference type="PROSITE" id="PS50885"/>
    </source>
</evidence>
<proteinExistence type="predicted"/>
<dbReference type="InterPro" id="IPR001633">
    <property type="entry name" value="EAL_dom"/>
</dbReference>
<name>A0ABW0RNK2_9GAMM</name>
<feature type="transmembrane region" description="Helical" evidence="1">
    <location>
        <begin position="268"/>
        <end position="287"/>
    </location>
</feature>
<sequence length="780" mass="86056">MMPRLQIGFRGRLIAAMVALAALVSLVIGALMMVYLFEDEQDRAQEQLTIGARVTSEVMARRRALELSRLDVVVKDFGFLSAVASRDSATLDSALENHSARAGADLALLLDNQGKVMASTLNHPLSTVPEALLTEAREKGFASRMVVLDDAGYELLAVPVQAPGLRAWLLAGYRLDNELAGIIAELSGTGVLFRIHAENAPAFPPFATSLDKPLQNDGPVEATGLAFNAHYFTRIIDLGPGNGERLQALLLISREASLQSYYQRAVEIGLLVLASLALAILLALILARFLGRPVLQLADYARAIGDGETPEPPRIIASGELRQLRNALRDMLARLREREAHIRYTATHDEVTGLANRTAILEAVDTVFEEHRPCTLLGIRLVDLSNINDTLGLELGDRVLVGTAKRLQQHLPEAHLIARTGGREFLALVPHLDTEILIDDAADSLHRCFDEPLQIDHTPFVIRTITVAMQLPADAGSINEFRRRLNLTFDRAHKGGESVLRYRPGLDENHLRKLQLIGDLHQAIRDDQLQMQYQPKLDLRSGKLIQVEALVRWIHPTLGFISPEEFIFLAEQSGQINELTACVLRQVSRDARSWATTGLDVGVAVNLSAKDLTWNELSDHVSRAFAQWHQPMDRITLEVTESALMEDPDKALATLNRLRDLGVTLSVDDFGTGYSSLSQLRKLPVQELKIDKSFVLDLDTEPQDQLIVRSTIDMAHGLGLKVVAEGIEELANWHLLRRWGCNLGQGFGLSRPVSCDALAETAAHLATRIDELTQTPTENP</sequence>
<evidence type="ECO:0000313" key="5">
    <source>
        <dbReference type="EMBL" id="MFC5546379.1"/>
    </source>
</evidence>
<dbReference type="CDD" id="cd01948">
    <property type="entry name" value="EAL"/>
    <property type="match status" value="1"/>
</dbReference>
<keyword evidence="1" id="KW-0812">Transmembrane</keyword>
<accession>A0ABW0RNK2</accession>
<dbReference type="Gene3D" id="3.20.20.450">
    <property type="entry name" value="EAL domain"/>
    <property type="match status" value="1"/>
</dbReference>
<dbReference type="Gene3D" id="6.10.340.10">
    <property type="match status" value="1"/>
</dbReference>
<dbReference type="Pfam" id="PF00563">
    <property type="entry name" value="EAL"/>
    <property type="match status" value="1"/>
</dbReference>
<dbReference type="CDD" id="cd01949">
    <property type="entry name" value="GGDEF"/>
    <property type="match status" value="1"/>
</dbReference>
<dbReference type="PANTHER" id="PTHR33121">
    <property type="entry name" value="CYCLIC DI-GMP PHOSPHODIESTERASE PDEF"/>
    <property type="match status" value="1"/>
</dbReference>
<feature type="domain" description="GGDEF" evidence="4">
    <location>
        <begin position="372"/>
        <end position="504"/>
    </location>
</feature>
<dbReference type="InterPro" id="IPR050706">
    <property type="entry name" value="Cyclic-di-GMP_PDE-like"/>
</dbReference>
<evidence type="ECO:0000256" key="1">
    <source>
        <dbReference type="SAM" id="Phobius"/>
    </source>
</evidence>
<dbReference type="InterPro" id="IPR035919">
    <property type="entry name" value="EAL_sf"/>
</dbReference>
<reference evidence="6" key="1">
    <citation type="journal article" date="2019" name="Int. J. Syst. Evol. Microbiol.">
        <title>The Global Catalogue of Microorganisms (GCM) 10K type strain sequencing project: providing services to taxonomists for standard genome sequencing and annotation.</title>
        <authorList>
            <consortium name="The Broad Institute Genomics Platform"/>
            <consortium name="The Broad Institute Genome Sequencing Center for Infectious Disease"/>
            <person name="Wu L."/>
            <person name="Ma J."/>
        </authorList>
    </citation>
    <scope>NUCLEOTIDE SEQUENCE [LARGE SCALE GENOMIC DNA]</scope>
    <source>
        <strain evidence="6">CGMCC 4.1799</strain>
    </source>
</reference>
<keyword evidence="1" id="KW-1133">Transmembrane helix</keyword>
<dbReference type="Pfam" id="PF00990">
    <property type="entry name" value="GGDEF"/>
    <property type="match status" value="1"/>
</dbReference>
<dbReference type="Pfam" id="PF00672">
    <property type="entry name" value="HAMP"/>
    <property type="match status" value="1"/>
</dbReference>
<dbReference type="Pfam" id="PF14827">
    <property type="entry name" value="dCache_3"/>
    <property type="match status" value="1"/>
</dbReference>
<dbReference type="InterPro" id="IPR029150">
    <property type="entry name" value="dCache_3"/>
</dbReference>
<dbReference type="InterPro" id="IPR003660">
    <property type="entry name" value="HAMP_dom"/>
</dbReference>
<feature type="domain" description="HAMP" evidence="3">
    <location>
        <begin position="288"/>
        <end position="340"/>
    </location>
</feature>
<gene>
    <name evidence="5" type="ORF">ACFPQA_15050</name>
</gene>
<dbReference type="PROSITE" id="PS50883">
    <property type="entry name" value="EAL"/>
    <property type="match status" value="1"/>
</dbReference>
<keyword evidence="6" id="KW-1185">Reference proteome</keyword>